<comment type="similarity">
    <text evidence="2 7">Belongs to the 2-oxoacid dehydrogenase family.</text>
</comment>
<dbReference type="InterPro" id="IPR001078">
    <property type="entry name" value="2-oxoacid_DH_actylTfrase"/>
</dbReference>
<dbReference type="HOGENOM" id="CLU_016733_10_1_5"/>
<keyword evidence="5 7" id="KW-0450">Lipoyl</keyword>
<feature type="region of interest" description="Disordered" evidence="8">
    <location>
        <begin position="145"/>
        <end position="170"/>
    </location>
</feature>
<keyword evidence="12" id="KW-1185">Reference proteome</keyword>
<accession>K0Q422</accession>
<dbReference type="PROSITE" id="PS51826">
    <property type="entry name" value="PSBD"/>
    <property type="match status" value="1"/>
</dbReference>
<dbReference type="EC" id="2.3.1.-" evidence="7"/>
<dbReference type="InterPro" id="IPR011053">
    <property type="entry name" value="Single_hybrid_motif"/>
</dbReference>
<dbReference type="Pfam" id="PF00364">
    <property type="entry name" value="Biotin_lipoyl"/>
    <property type="match status" value="1"/>
</dbReference>
<dbReference type="eggNOG" id="COG0508">
    <property type="taxonomic scope" value="Bacteria"/>
</dbReference>
<dbReference type="PROSITE" id="PS50968">
    <property type="entry name" value="BIOTINYL_LIPOYL"/>
    <property type="match status" value="1"/>
</dbReference>
<organism evidence="11 12">
    <name type="scientific">Rhizobium mesoamericanum STM3625</name>
    <dbReference type="NCBI Taxonomy" id="1211777"/>
    <lineage>
        <taxon>Bacteria</taxon>
        <taxon>Pseudomonadati</taxon>
        <taxon>Pseudomonadota</taxon>
        <taxon>Alphaproteobacteria</taxon>
        <taxon>Hyphomicrobiales</taxon>
        <taxon>Rhizobiaceae</taxon>
        <taxon>Rhizobium/Agrobacterium group</taxon>
        <taxon>Rhizobium</taxon>
    </lineage>
</organism>
<dbReference type="Gene3D" id="4.10.320.10">
    <property type="entry name" value="E3-binding domain"/>
    <property type="match status" value="1"/>
</dbReference>
<dbReference type="InterPro" id="IPR050743">
    <property type="entry name" value="2-oxoacid_DH_E2_comp"/>
</dbReference>
<dbReference type="InterPro" id="IPR000089">
    <property type="entry name" value="Biotin_lipoyl"/>
</dbReference>
<dbReference type="Gene3D" id="3.30.559.10">
    <property type="entry name" value="Chloramphenicol acetyltransferase-like domain"/>
    <property type="match status" value="1"/>
</dbReference>
<dbReference type="GO" id="GO:0031405">
    <property type="term" value="F:lipoic acid binding"/>
    <property type="evidence" value="ECO:0007669"/>
    <property type="project" value="TreeGrafter"/>
</dbReference>
<dbReference type="STRING" id="1211777.BN77_p10459"/>
<evidence type="ECO:0000256" key="2">
    <source>
        <dbReference type="ARBA" id="ARBA00007317"/>
    </source>
</evidence>
<dbReference type="InterPro" id="IPR023213">
    <property type="entry name" value="CAT-like_dom_sf"/>
</dbReference>
<comment type="subunit">
    <text evidence="3">Forms a 24-polypeptide structural core with octahedral symmetry.</text>
</comment>
<evidence type="ECO:0000256" key="1">
    <source>
        <dbReference type="ARBA" id="ARBA00001938"/>
    </source>
</evidence>
<sequence>MVEFAEVLVPIEQEGTKAVVRNWLKHPGESVALDDPLVEIETDKVTQEISAPAAGILEDILMVSGMDATPGAVLGRIRLKGAAANTENSHETRSLAPGGTTGTGDRFSPAVRSAGVKYGIDPAHVVGTGTGGRVTRADMDAAFETKQRTRSDQATSSVQIPDAPKPGTIARDEVSLGSRKITHTPMRLSIARHMLESATTAPHVTAIFEADFTAVIKHREKSKAVFAADGVNLSYTAYIIAACVVAMRAVPEINSRWHDDYLEVFDDINIGVGMALSDKGLIVPVIRQAQALSLSAIAARLQDLTDRGRAGGLTNADMRDGTFTISNHGVSGSLVAAPIIINQPQSAILGVGKLEKRVIVREVGGLDTIQIRPMAYVSLTIDHRALDAHQTNAWLTRFVEALENWHG</sequence>
<dbReference type="InterPro" id="IPR004167">
    <property type="entry name" value="PSBD"/>
</dbReference>
<comment type="caution">
    <text evidence="11">The sequence shown here is derived from an EMBL/GenBank/DDBJ whole genome shotgun (WGS) entry which is preliminary data.</text>
</comment>
<evidence type="ECO:0000256" key="3">
    <source>
        <dbReference type="ARBA" id="ARBA00011484"/>
    </source>
</evidence>
<evidence type="ECO:0000256" key="5">
    <source>
        <dbReference type="ARBA" id="ARBA00022823"/>
    </source>
</evidence>
<evidence type="ECO:0000256" key="4">
    <source>
        <dbReference type="ARBA" id="ARBA00022679"/>
    </source>
</evidence>
<dbReference type="Gene3D" id="2.40.50.100">
    <property type="match status" value="1"/>
</dbReference>
<dbReference type="Pfam" id="PF00198">
    <property type="entry name" value="2-oxoacid_dh"/>
    <property type="match status" value="1"/>
</dbReference>
<dbReference type="InterPro" id="IPR036625">
    <property type="entry name" value="E3-bd_dom_sf"/>
</dbReference>
<evidence type="ECO:0000259" key="9">
    <source>
        <dbReference type="PROSITE" id="PS50968"/>
    </source>
</evidence>
<dbReference type="GO" id="GO:0016407">
    <property type="term" value="F:acetyltransferase activity"/>
    <property type="evidence" value="ECO:0007669"/>
    <property type="project" value="TreeGrafter"/>
</dbReference>
<dbReference type="EMBL" id="CANI01000043">
    <property type="protein sequence ID" value="CCM79207.1"/>
    <property type="molecule type" value="Genomic_DNA"/>
</dbReference>
<evidence type="ECO:0000256" key="8">
    <source>
        <dbReference type="SAM" id="MobiDB-lite"/>
    </source>
</evidence>
<gene>
    <name evidence="11" type="primary">sucB</name>
    <name evidence="11" type="ORF">BN77_p10459</name>
</gene>
<dbReference type="SUPFAM" id="SSF51230">
    <property type="entry name" value="Single hybrid motif"/>
    <property type="match status" value="1"/>
</dbReference>
<comment type="cofactor">
    <cofactor evidence="1 7">
        <name>(R)-lipoate</name>
        <dbReference type="ChEBI" id="CHEBI:83088"/>
    </cofactor>
</comment>
<dbReference type="RefSeq" id="WP_007536269.1">
    <property type="nucleotide sequence ID" value="NZ_HF536773.1"/>
</dbReference>
<dbReference type="GO" id="GO:0005737">
    <property type="term" value="C:cytoplasm"/>
    <property type="evidence" value="ECO:0007669"/>
    <property type="project" value="TreeGrafter"/>
</dbReference>
<evidence type="ECO:0000256" key="7">
    <source>
        <dbReference type="RuleBase" id="RU003423"/>
    </source>
</evidence>
<dbReference type="Pfam" id="PF02817">
    <property type="entry name" value="E3_binding"/>
    <property type="match status" value="1"/>
</dbReference>
<dbReference type="CDD" id="cd06849">
    <property type="entry name" value="lipoyl_domain"/>
    <property type="match status" value="1"/>
</dbReference>
<dbReference type="SUPFAM" id="SSF47005">
    <property type="entry name" value="Peripheral subunit-binding domain of 2-oxo acid dehydrogenase complex"/>
    <property type="match status" value="1"/>
</dbReference>
<evidence type="ECO:0000313" key="11">
    <source>
        <dbReference type="EMBL" id="CCM79207.1"/>
    </source>
</evidence>
<feature type="domain" description="Peripheral subunit-binding (PSBD)" evidence="10">
    <location>
        <begin position="106"/>
        <end position="143"/>
    </location>
</feature>
<evidence type="ECO:0000313" key="12">
    <source>
        <dbReference type="Proteomes" id="UP000009319"/>
    </source>
</evidence>
<protein>
    <recommendedName>
        <fullName evidence="7">Dihydrolipoamide acetyltransferase component of pyruvate dehydrogenase complex</fullName>
        <ecNumber evidence="7">2.3.1.-</ecNumber>
    </recommendedName>
</protein>
<feature type="region of interest" description="Disordered" evidence="8">
    <location>
        <begin position="85"/>
        <end position="106"/>
    </location>
</feature>
<reference evidence="11 12" key="1">
    <citation type="journal article" date="2013" name="Genome Announc.">
        <title>Draft Genome Sequence of Rhizobium mesoamericanum STM3625, a Nitrogen-Fixing Symbiont of Mimosa pudica Isolated in French Guiana (South America).</title>
        <authorList>
            <person name="Moulin L."/>
            <person name="Mornico D."/>
            <person name="Melkonian R."/>
            <person name="Klonowska A."/>
        </authorList>
    </citation>
    <scope>NUCLEOTIDE SEQUENCE [LARGE SCALE GENOMIC DNA]</scope>
    <source>
        <strain evidence="11 12">STM3625</strain>
    </source>
</reference>
<dbReference type="Proteomes" id="UP000009319">
    <property type="component" value="Unassembled WGS sequence"/>
</dbReference>
<dbReference type="AlphaFoldDB" id="K0Q422"/>
<feature type="domain" description="Lipoyl-binding" evidence="9">
    <location>
        <begin position="4"/>
        <end position="78"/>
    </location>
</feature>
<name>K0Q422_9HYPH</name>
<evidence type="ECO:0000259" key="10">
    <source>
        <dbReference type="PROSITE" id="PS51826"/>
    </source>
</evidence>
<evidence type="ECO:0000256" key="6">
    <source>
        <dbReference type="ARBA" id="ARBA00023315"/>
    </source>
</evidence>
<dbReference type="InterPro" id="IPR003016">
    <property type="entry name" value="2-oxoA_DH_lipoyl-BS"/>
</dbReference>
<dbReference type="PROSITE" id="PS00189">
    <property type="entry name" value="LIPOYL"/>
    <property type="match status" value="1"/>
</dbReference>
<dbReference type="PANTHER" id="PTHR43178">
    <property type="entry name" value="DIHYDROLIPOAMIDE ACETYLTRANSFERASE COMPONENT OF PYRUVATE DEHYDROGENASE COMPLEX"/>
    <property type="match status" value="1"/>
</dbReference>
<dbReference type="SUPFAM" id="SSF52777">
    <property type="entry name" value="CoA-dependent acyltransferases"/>
    <property type="match status" value="1"/>
</dbReference>
<proteinExistence type="inferred from homology"/>
<keyword evidence="4 7" id="KW-0808">Transferase</keyword>
<keyword evidence="6 7" id="KW-0012">Acyltransferase</keyword>
<dbReference type="PANTHER" id="PTHR43178:SF5">
    <property type="entry name" value="LIPOAMIDE ACYLTRANSFERASE COMPONENT OF BRANCHED-CHAIN ALPHA-KETO ACID DEHYDROGENASE COMPLEX, MITOCHONDRIAL"/>
    <property type="match status" value="1"/>
</dbReference>